<dbReference type="Proteomes" id="UP000295293">
    <property type="component" value="Unassembled WGS sequence"/>
</dbReference>
<dbReference type="AlphaFoldDB" id="A0A4R6Z2Y7"/>
<gene>
    <name evidence="1" type="ORF">DFR29_104400</name>
</gene>
<comment type="caution">
    <text evidence="1">The sequence shown here is derived from an EMBL/GenBank/DDBJ whole genome shotgun (WGS) entry which is preliminary data.</text>
</comment>
<protein>
    <submittedName>
        <fullName evidence="1">Late control gene D protein (GPD)</fullName>
    </submittedName>
</protein>
<keyword evidence="2" id="KW-1185">Reference proteome</keyword>
<dbReference type="Gene3D" id="2.30.110.50">
    <property type="match status" value="1"/>
</dbReference>
<sequence>MNRTLNVTTPLGPERLRFDMLQGREALSALFDLQLTLKSEEKGVSADDLLGQSISVDFELDGGARRHLNGQCVHFRSAGRRGKQHLYIANLRPCRAAFYLRHVSRGRGRLSVAGRTADPTKYNEAMLEMLEYFKCLQKNGLLP</sequence>
<dbReference type="OrthoDB" id="9762420at2"/>
<accession>A0A4R6Z2Y7</accession>
<name>A0A4R6Z2Y7_9GAMM</name>
<dbReference type="SUPFAM" id="SSF69279">
    <property type="entry name" value="Phage tail proteins"/>
    <property type="match status" value="1"/>
</dbReference>
<proteinExistence type="predicted"/>
<dbReference type="Pfam" id="PF05954">
    <property type="entry name" value="Phage_GPD"/>
    <property type="match status" value="1"/>
</dbReference>
<evidence type="ECO:0000313" key="1">
    <source>
        <dbReference type="EMBL" id="TDR45963.1"/>
    </source>
</evidence>
<dbReference type="RefSeq" id="WP_133818317.1">
    <property type="nucleotide sequence ID" value="NZ_SNZH01000004.1"/>
</dbReference>
<evidence type="ECO:0000313" key="2">
    <source>
        <dbReference type="Proteomes" id="UP000295293"/>
    </source>
</evidence>
<organism evidence="1 2">
    <name type="scientific">Tahibacter aquaticus</name>
    <dbReference type="NCBI Taxonomy" id="520092"/>
    <lineage>
        <taxon>Bacteria</taxon>
        <taxon>Pseudomonadati</taxon>
        <taxon>Pseudomonadota</taxon>
        <taxon>Gammaproteobacteria</taxon>
        <taxon>Lysobacterales</taxon>
        <taxon>Rhodanobacteraceae</taxon>
        <taxon>Tahibacter</taxon>
    </lineage>
</organism>
<dbReference type="EMBL" id="SNZH01000004">
    <property type="protein sequence ID" value="TDR45963.1"/>
    <property type="molecule type" value="Genomic_DNA"/>
</dbReference>
<reference evidence="1 2" key="1">
    <citation type="submission" date="2019-03" db="EMBL/GenBank/DDBJ databases">
        <title>Genomic Encyclopedia of Type Strains, Phase IV (KMG-IV): sequencing the most valuable type-strain genomes for metagenomic binning, comparative biology and taxonomic classification.</title>
        <authorList>
            <person name="Goeker M."/>
        </authorList>
    </citation>
    <scope>NUCLEOTIDE SEQUENCE [LARGE SCALE GENOMIC DNA]</scope>
    <source>
        <strain evidence="1 2">DSM 21667</strain>
    </source>
</reference>